<dbReference type="Proteomes" id="UP000260363">
    <property type="component" value="Chromosome"/>
</dbReference>
<dbReference type="NCBIfam" id="TIGR00153">
    <property type="entry name" value="TIGR00153 family protein"/>
    <property type="match status" value="1"/>
</dbReference>
<comment type="similarity">
    <text evidence="1">Belongs to the UPF0111 family.</text>
</comment>
<dbReference type="STRING" id="83560.NC80_00330"/>
<dbReference type="PATRIC" id="fig|243161.6.peg.73"/>
<dbReference type="RefSeq" id="WP_010229262.1">
    <property type="nucleotide sequence ID" value="NZ_CP007217.1"/>
</dbReference>
<dbReference type="GeneID" id="1245592"/>
<evidence type="ECO:0000313" key="2">
    <source>
        <dbReference type="EMBL" id="AJR10167.1"/>
    </source>
</evidence>
<dbReference type="KEGG" id="cmg:NC81_00335"/>
<accession>A0A069ZQH0</accession>
<reference evidence="2 3" key="1">
    <citation type="submission" date="2014-02" db="EMBL/GenBank/DDBJ databases">
        <authorList>
            <person name="Chen C."/>
            <person name="Conrad T.A."/>
            <person name="Zhou Z."/>
            <person name="Lai Z."/>
            <person name="Zhong G."/>
        </authorList>
    </citation>
    <scope>NUCLEOTIDE SEQUENCE [LARGE SCALE GENOMIC DNA]</scope>
    <source>
        <strain evidence="2 3">Nigg3-28</strain>
    </source>
</reference>
<protein>
    <recommendedName>
        <fullName evidence="4">Phosphate transport regulator</fullName>
    </recommendedName>
</protein>
<dbReference type="PANTHER" id="PTHR36536">
    <property type="entry name" value="UPF0111 PROTEIN HI_1603"/>
    <property type="match status" value="1"/>
</dbReference>
<dbReference type="KEGG" id="cmm:NC80_00330"/>
<dbReference type="SUPFAM" id="SSF109755">
    <property type="entry name" value="PhoU-like"/>
    <property type="match status" value="1"/>
</dbReference>
<organism evidence="2 3">
    <name type="scientific">Chlamydia muridarum</name>
    <dbReference type="NCBI Taxonomy" id="83560"/>
    <lineage>
        <taxon>Bacteria</taxon>
        <taxon>Pseudomonadati</taxon>
        <taxon>Chlamydiota</taxon>
        <taxon>Chlamydiia</taxon>
        <taxon>Chlamydiales</taxon>
        <taxon>Chlamydiaceae</taxon>
        <taxon>Chlamydia/Chlamydophila group</taxon>
        <taxon>Chlamydia</taxon>
    </lineage>
</organism>
<dbReference type="AlphaFoldDB" id="A0A069ZQH0"/>
<name>A0A069ZQH0_CHLMR</name>
<dbReference type="InterPro" id="IPR018445">
    <property type="entry name" value="Put_Phosphate_transp_reg"/>
</dbReference>
<dbReference type="InterPro" id="IPR002727">
    <property type="entry name" value="DUF47"/>
</dbReference>
<proteinExistence type="inferred from homology"/>
<evidence type="ECO:0000256" key="1">
    <source>
        <dbReference type="ARBA" id="ARBA00008591"/>
    </source>
</evidence>
<dbReference type="Pfam" id="PF01865">
    <property type="entry name" value="PhoU_div"/>
    <property type="match status" value="1"/>
</dbReference>
<gene>
    <name evidence="2" type="ORF">BD36_00360</name>
</gene>
<dbReference type="PANTHER" id="PTHR36536:SF3">
    <property type="entry name" value="UPF0111 PROTEIN HI_1603"/>
    <property type="match status" value="1"/>
</dbReference>
<dbReference type="InterPro" id="IPR038078">
    <property type="entry name" value="PhoU-like_sf"/>
</dbReference>
<evidence type="ECO:0008006" key="4">
    <source>
        <dbReference type="Google" id="ProtNLM"/>
    </source>
</evidence>
<sequence length="224" mass="25371">MQVLASLFGRSPFSPLQAHVELVSASIEVLFPLFSAIKEGDYQRVEALAQLVSSKERQADGVKNDIRSHLASGVFIPVSRLAMLEIISTQDSVADCAEDIAILLTVKELRFYPEFEEIFFQFLQKTVQSFEVVAKAIREMDLLLESSFGGCRAEKTRVLVNEVSNLEHECDLLQRELMKILFSENFSIETKDFVLWTQIIKRLSGISNNSEKLAYRVGMTLEEK</sequence>
<dbReference type="EMBL" id="CP007217">
    <property type="protein sequence ID" value="AJR10167.1"/>
    <property type="molecule type" value="Genomic_DNA"/>
</dbReference>
<dbReference type="SMR" id="A0A069ZQH0"/>
<dbReference type="Gene3D" id="1.20.58.220">
    <property type="entry name" value="Phosphate transport system protein phou homolog 2, domain 2"/>
    <property type="match status" value="1"/>
</dbReference>
<evidence type="ECO:0000313" key="3">
    <source>
        <dbReference type="Proteomes" id="UP000260363"/>
    </source>
</evidence>
<dbReference type="KEGG" id="cmx:DNC_00335"/>
<dbReference type="OMA" id="YLHMQDK"/>